<evidence type="ECO:0000313" key="1">
    <source>
        <dbReference type="EMBL" id="KAK7891169.1"/>
    </source>
</evidence>
<proteinExistence type="predicted"/>
<dbReference type="InterPro" id="IPR012340">
    <property type="entry name" value="NA-bd_OB-fold"/>
</dbReference>
<gene>
    <name evidence="1" type="ORF">WMY93_023132</name>
</gene>
<dbReference type="EMBL" id="JBBPFD010000017">
    <property type="protein sequence ID" value="KAK7891169.1"/>
    <property type="molecule type" value="Genomic_DNA"/>
</dbReference>
<dbReference type="AlphaFoldDB" id="A0AAW0NA92"/>
<dbReference type="Proteomes" id="UP001460270">
    <property type="component" value="Unassembled WGS sequence"/>
</dbReference>
<dbReference type="Gene3D" id="2.40.50.140">
    <property type="entry name" value="Nucleic acid-binding proteins"/>
    <property type="match status" value="1"/>
</dbReference>
<name>A0AAW0NA92_9GOBI</name>
<dbReference type="SUPFAM" id="SSF50249">
    <property type="entry name" value="Nucleic acid-binding proteins"/>
    <property type="match status" value="1"/>
</dbReference>
<evidence type="ECO:0000313" key="2">
    <source>
        <dbReference type="Proteomes" id="UP001460270"/>
    </source>
</evidence>
<keyword evidence="2" id="KW-1185">Reference proteome</keyword>
<sequence length="297" mass="32278">MISAEPISWSRYPIQQNVLDRHRYQITIKNATRSTHIQQAACAYIGNLGEVTKHHCSHSGCGADIMPLCVLSENSQIPAHLTRTSISAICTGPDWTDATVKGRVVHKDALVPLDDDDFILKAVIQDVDASPSGSSLSPSGVSHSIKLLMMGSLAKDFSEAVNLGDVVVASGFSVSKSSSAKEKLHPCSLLLSGDYACIYVCRPEVNSIVTRKRSPKAAEVSFLLHGVSSVGTRKRATRTTQTPQEVKRTKYIYTRLDDLKDGTIVNVYGVVTFFKQPYKSNGRDYFSSVKSPTSPTG</sequence>
<protein>
    <submittedName>
        <fullName evidence="1">Uncharacterized protein</fullName>
    </submittedName>
</protein>
<reference evidence="2" key="1">
    <citation type="submission" date="2024-04" db="EMBL/GenBank/DDBJ databases">
        <title>Salinicola lusitanus LLJ914,a marine bacterium isolated from the Okinawa Trough.</title>
        <authorList>
            <person name="Li J."/>
        </authorList>
    </citation>
    <scope>NUCLEOTIDE SEQUENCE [LARGE SCALE GENOMIC DNA]</scope>
</reference>
<organism evidence="1 2">
    <name type="scientific">Mugilogobius chulae</name>
    <name type="common">yellowstripe goby</name>
    <dbReference type="NCBI Taxonomy" id="88201"/>
    <lineage>
        <taxon>Eukaryota</taxon>
        <taxon>Metazoa</taxon>
        <taxon>Chordata</taxon>
        <taxon>Craniata</taxon>
        <taxon>Vertebrata</taxon>
        <taxon>Euteleostomi</taxon>
        <taxon>Actinopterygii</taxon>
        <taxon>Neopterygii</taxon>
        <taxon>Teleostei</taxon>
        <taxon>Neoteleostei</taxon>
        <taxon>Acanthomorphata</taxon>
        <taxon>Gobiaria</taxon>
        <taxon>Gobiiformes</taxon>
        <taxon>Gobioidei</taxon>
        <taxon>Gobiidae</taxon>
        <taxon>Gobionellinae</taxon>
        <taxon>Mugilogobius</taxon>
    </lineage>
</organism>
<accession>A0AAW0NA92</accession>
<comment type="caution">
    <text evidence="1">The sequence shown here is derived from an EMBL/GenBank/DDBJ whole genome shotgun (WGS) entry which is preliminary data.</text>
</comment>